<dbReference type="EMBL" id="SJFN01000027">
    <property type="protein sequence ID" value="TBW35209.1"/>
    <property type="molecule type" value="Genomic_DNA"/>
</dbReference>
<gene>
    <name evidence="3" type="ORF">EYW49_16365</name>
</gene>
<evidence type="ECO:0000259" key="2">
    <source>
        <dbReference type="Pfam" id="PF00817"/>
    </source>
</evidence>
<evidence type="ECO:0000313" key="4">
    <source>
        <dbReference type="Proteomes" id="UP000292781"/>
    </source>
</evidence>
<accession>A0A4V2KT09</accession>
<comment type="caution">
    <text evidence="3">The sequence shown here is derived from an EMBL/GenBank/DDBJ whole genome shotgun (WGS) entry which is preliminary data.</text>
</comment>
<proteinExistence type="predicted"/>
<name>A0A4V2KT09_9HYPH</name>
<keyword evidence="4" id="KW-1185">Reference proteome</keyword>
<dbReference type="PANTHER" id="PTHR35369">
    <property type="entry name" value="BLR3025 PROTEIN-RELATED"/>
    <property type="match status" value="1"/>
</dbReference>
<keyword evidence="1" id="KW-0227">DNA damage</keyword>
<feature type="domain" description="UmuC" evidence="2">
    <location>
        <begin position="55"/>
        <end position="179"/>
    </location>
</feature>
<dbReference type="CDD" id="cd03468">
    <property type="entry name" value="PolY_like"/>
    <property type="match status" value="1"/>
</dbReference>
<reference evidence="3 4" key="1">
    <citation type="submission" date="2019-02" db="EMBL/GenBank/DDBJ databases">
        <title>Siculibacillus lacustris gen. nov., sp. nov., a new rosette-forming bacterium isolated from a freshwater crater lake (Lake St. Ana, Romania).</title>
        <authorList>
            <person name="Felfoldi T."/>
            <person name="Marton Z."/>
            <person name="Szabo A."/>
            <person name="Mentes A."/>
            <person name="Boka K."/>
            <person name="Marialigeti K."/>
            <person name="Mathe I."/>
            <person name="Koncz M."/>
            <person name="Schumann P."/>
            <person name="Toth E."/>
        </authorList>
    </citation>
    <scope>NUCLEOTIDE SEQUENCE [LARGE SCALE GENOMIC DNA]</scope>
    <source>
        <strain evidence="3 4">SA-279</strain>
    </source>
</reference>
<dbReference type="GO" id="GO:0006281">
    <property type="term" value="P:DNA repair"/>
    <property type="evidence" value="ECO:0007669"/>
    <property type="project" value="InterPro"/>
</dbReference>
<dbReference type="Pfam" id="PF00817">
    <property type="entry name" value="IMS"/>
    <property type="match status" value="1"/>
</dbReference>
<dbReference type="PANTHER" id="PTHR35369:SF2">
    <property type="entry name" value="BLR3025 PROTEIN"/>
    <property type="match status" value="1"/>
</dbReference>
<protein>
    <submittedName>
        <fullName evidence="3">DNA polymerase Y family protein</fullName>
    </submittedName>
</protein>
<dbReference type="InterPro" id="IPR050356">
    <property type="entry name" value="SulA_CellDiv_inhibitor"/>
</dbReference>
<dbReference type="OrthoDB" id="9788640at2"/>
<evidence type="ECO:0000313" key="3">
    <source>
        <dbReference type="EMBL" id="TBW35209.1"/>
    </source>
</evidence>
<dbReference type="InterPro" id="IPR001126">
    <property type="entry name" value="UmuC"/>
</dbReference>
<dbReference type="AlphaFoldDB" id="A0A4V2KT09"/>
<dbReference type="SUPFAM" id="SSF56672">
    <property type="entry name" value="DNA/RNA polymerases"/>
    <property type="match status" value="1"/>
</dbReference>
<dbReference type="InterPro" id="IPR043502">
    <property type="entry name" value="DNA/RNA_pol_sf"/>
</dbReference>
<evidence type="ECO:0000256" key="1">
    <source>
        <dbReference type="ARBA" id="ARBA00022763"/>
    </source>
</evidence>
<sequence>MSAFLRPSRRFVALQLPRLPTDRLHRRAAGASWLSTAARRTTGADTTASDAAAPLAVFARVGAAYRLEAVDAAAAARGLAVGQPLAEARARVPDLRVVERDRTGEAETLEAIADWCDRFTPLVGLDRDFPDAGLVLDVTGVAHLFGGEAGLAARMVEGLAAQGFGATVAVAGSVGAARAVARHGLAGAPWRVVAAGEDGAALAPLPVAAIDPAGSRVADLARLGLGSIDALLALPRAALARRFGRDLLDRLDEAMGALDRPISPRRPVAMLAAERRFVEPIVARDDVAAVLHSLACGLAESLERRGEGLRIAELALWRVDGTVRRLRIGTGRPIRDPDLLLSLFAERLKGEAEEIDTGFGIDLIRLSVPLAVRDDPAQIDLAGDTESKVAFDLLLDRLGARLGSRRITASRPADAHRPEAASVPVIAASPEGRAAARAWSLVGRPAADEPPIRPIRLLARPERIDTVAELPDGPPLRFRWRRALYRVERAEGPERIAAEWWRLPLGLGPEGGAPVDDEVPDDGLGGAPVARLSTAAATRDYFRVEDPDGRRFWIFRSGLFSRETNRPLWFLHGIFA</sequence>
<organism evidence="3 4">
    <name type="scientific">Siculibacillus lacustris</name>
    <dbReference type="NCBI Taxonomy" id="1549641"/>
    <lineage>
        <taxon>Bacteria</taxon>
        <taxon>Pseudomonadati</taxon>
        <taxon>Pseudomonadota</taxon>
        <taxon>Alphaproteobacteria</taxon>
        <taxon>Hyphomicrobiales</taxon>
        <taxon>Ancalomicrobiaceae</taxon>
        <taxon>Siculibacillus</taxon>
    </lineage>
</organism>
<dbReference type="Proteomes" id="UP000292781">
    <property type="component" value="Unassembled WGS sequence"/>
</dbReference>